<sequence>MQILRKPLTEPNLACLQHNTTIAAFPTFKIKLPQCNHDRCPPNLHAAAIYSASTRLLGPDICPSSPIGQQAIRSAGPSVLVCNPFPPPRDKEQLHYNSMQYFIRVETRWLSTSNIACLLPIRPSSLCGESPNRRSLRRQPLRPRQYSYRTASVSYQKA</sequence>
<evidence type="ECO:0000313" key="2">
    <source>
        <dbReference type="EMBL" id="KAK1847656.1"/>
    </source>
</evidence>
<protein>
    <submittedName>
        <fullName evidence="2">Uncharacterized protein</fullName>
    </submittedName>
</protein>
<name>A0AAD9AGF5_9PEZI</name>
<dbReference type="Proteomes" id="UP001243330">
    <property type="component" value="Unassembled WGS sequence"/>
</dbReference>
<feature type="region of interest" description="Disordered" evidence="1">
    <location>
        <begin position="129"/>
        <end position="158"/>
    </location>
</feature>
<accession>A0AAD9AGF5</accession>
<reference evidence="2" key="1">
    <citation type="submission" date="2023-01" db="EMBL/GenBank/DDBJ databases">
        <title>Colletotrichum chrysophilum M932 genome sequence.</title>
        <authorList>
            <person name="Baroncelli R."/>
        </authorList>
    </citation>
    <scope>NUCLEOTIDE SEQUENCE</scope>
    <source>
        <strain evidence="2">M932</strain>
    </source>
</reference>
<keyword evidence="3" id="KW-1185">Reference proteome</keyword>
<comment type="caution">
    <text evidence="2">The sequence shown here is derived from an EMBL/GenBank/DDBJ whole genome shotgun (WGS) entry which is preliminary data.</text>
</comment>
<evidence type="ECO:0000256" key="1">
    <source>
        <dbReference type="SAM" id="MobiDB-lite"/>
    </source>
</evidence>
<evidence type="ECO:0000313" key="3">
    <source>
        <dbReference type="Proteomes" id="UP001243330"/>
    </source>
</evidence>
<proteinExistence type="predicted"/>
<organism evidence="2 3">
    <name type="scientific">Colletotrichum chrysophilum</name>
    <dbReference type="NCBI Taxonomy" id="1836956"/>
    <lineage>
        <taxon>Eukaryota</taxon>
        <taxon>Fungi</taxon>
        <taxon>Dikarya</taxon>
        <taxon>Ascomycota</taxon>
        <taxon>Pezizomycotina</taxon>
        <taxon>Sordariomycetes</taxon>
        <taxon>Hypocreomycetidae</taxon>
        <taxon>Glomerellales</taxon>
        <taxon>Glomerellaceae</taxon>
        <taxon>Colletotrichum</taxon>
        <taxon>Colletotrichum gloeosporioides species complex</taxon>
    </lineage>
</organism>
<dbReference type="EMBL" id="JAQOWY010000195">
    <property type="protein sequence ID" value="KAK1847656.1"/>
    <property type="molecule type" value="Genomic_DNA"/>
</dbReference>
<gene>
    <name evidence="2" type="ORF">CCHR01_09683</name>
</gene>
<dbReference type="AlphaFoldDB" id="A0AAD9AGF5"/>